<organism evidence="1 2">
    <name type="scientific">Acaulospora colombiana</name>
    <dbReference type="NCBI Taxonomy" id="27376"/>
    <lineage>
        <taxon>Eukaryota</taxon>
        <taxon>Fungi</taxon>
        <taxon>Fungi incertae sedis</taxon>
        <taxon>Mucoromycota</taxon>
        <taxon>Glomeromycotina</taxon>
        <taxon>Glomeromycetes</taxon>
        <taxon>Diversisporales</taxon>
        <taxon>Acaulosporaceae</taxon>
        <taxon>Acaulospora</taxon>
    </lineage>
</organism>
<sequence>MDRQILFFLIWLVPLADLQAVGKDLLLVTRFALLYPLSIPVLRSSSTGQRVEQEKREQGCTGESRLSAIYASEGLRLCLSLGGRLQRTDNPLLASFLEAWPMAEGDAHTKKTRSAAAWQQRRYATSPRNGQI</sequence>
<name>A0ACA9MLK6_9GLOM</name>
<proteinExistence type="predicted"/>
<evidence type="ECO:0000313" key="2">
    <source>
        <dbReference type="Proteomes" id="UP000789525"/>
    </source>
</evidence>
<comment type="caution">
    <text evidence="1">The sequence shown here is derived from an EMBL/GenBank/DDBJ whole genome shotgun (WGS) entry which is preliminary data.</text>
</comment>
<dbReference type="EMBL" id="CAJVPT010013513">
    <property type="protein sequence ID" value="CAG8596408.1"/>
    <property type="molecule type" value="Genomic_DNA"/>
</dbReference>
<protein>
    <submittedName>
        <fullName evidence="1">13811_t:CDS:1</fullName>
    </submittedName>
</protein>
<gene>
    <name evidence="1" type="ORF">ACOLOM_LOCUS6517</name>
</gene>
<dbReference type="Proteomes" id="UP000789525">
    <property type="component" value="Unassembled WGS sequence"/>
</dbReference>
<keyword evidence="2" id="KW-1185">Reference proteome</keyword>
<accession>A0ACA9MLK6</accession>
<reference evidence="1" key="1">
    <citation type="submission" date="2021-06" db="EMBL/GenBank/DDBJ databases">
        <authorList>
            <person name="Kallberg Y."/>
            <person name="Tangrot J."/>
            <person name="Rosling A."/>
        </authorList>
    </citation>
    <scope>NUCLEOTIDE SEQUENCE</scope>
    <source>
        <strain evidence="1">CL356</strain>
    </source>
</reference>
<evidence type="ECO:0000313" key="1">
    <source>
        <dbReference type="EMBL" id="CAG8596408.1"/>
    </source>
</evidence>